<protein>
    <submittedName>
        <fullName evidence="1">Uncharacterized protein</fullName>
    </submittedName>
</protein>
<dbReference type="EMBL" id="BT138301">
    <property type="protein sequence ID" value="AFK38096.1"/>
    <property type="molecule type" value="mRNA"/>
</dbReference>
<dbReference type="AlphaFoldDB" id="I3SCV4"/>
<organism evidence="1">
    <name type="scientific">Lotus japonicus</name>
    <name type="common">Lotus corniculatus var. japonicus</name>
    <dbReference type="NCBI Taxonomy" id="34305"/>
    <lineage>
        <taxon>Eukaryota</taxon>
        <taxon>Viridiplantae</taxon>
        <taxon>Streptophyta</taxon>
        <taxon>Embryophyta</taxon>
        <taxon>Tracheophyta</taxon>
        <taxon>Spermatophyta</taxon>
        <taxon>Magnoliopsida</taxon>
        <taxon>eudicotyledons</taxon>
        <taxon>Gunneridae</taxon>
        <taxon>Pentapetalae</taxon>
        <taxon>rosids</taxon>
        <taxon>fabids</taxon>
        <taxon>Fabales</taxon>
        <taxon>Fabaceae</taxon>
        <taxon>Papilionoideae</taxon>
        <taxon>50 kb inversion clade</taxon>
        <taxon>NPAAA clade</taxon>
        <taxon>Hologalegina</taxon>
        <taxon>robinioid clade</taxon>
        <taxon>Loteae</taxon>
        <taxon>Lotus</taxon>
    </lineage>
</organism>
<evidence type="ECO:0000313" key="1">
    <source>
        <dbReference type="EMBL" id="AFK38096.1"/>
    </source>
</evidence>
<sequence length="41" mass="4596">MIIGYGTSEARFPALAECTNMVNMFTMQKHSKLGWMTSQAL</sequence>
<reference evidence="1" key="1">
    <citation type="submission" date="2012-05" db="EMBL/GenBank/DDBJ databases">
        <authorList>
            <person name="Krishnakumar V."/>
            <person name="Cheung F."/>
            <person name="Xiao Y."/>
            <person name="Chan A."/>
            <person name="Moskal W.A."/>
            <person name="Town C.D."/>
        </authorList>
    </citation>
    <scope>NUCLEOTIDE SEQUENCE</scope>
</reference>
<name>I3SCV4_LOTJA</name>
<accession>I3SCV4</accession>
<proteinExistence type="evidence at transcript level"/>